<keyword evidence="3" id="KW-1133">Transmembrane helix</keyword>
<protein>
    <recommendedName>
        <fullName evidence="4">HIRAN domain-containing protein</fullName>
    </recommendedName>
</protein>
<evidence type="ECO:0000256" key="3">
    <source>
        <dbReference type="SAM" id="Phobius"/>
    </source>
</evidence>
<name>A0A316TM30_9BACT</name>
<evidence type="ECO:0000313" key="5">
    <source>
        <dbReference type="EMBL" id="PWN05637.1"/>
    </source>
</evidence>
<evidence type="ECO:0000256" key="2">
    <source>
        <dbReference type="ARBA" id="ARBA00022801"/>
    </source>
</evidence>
<dbReference type="GO" id="GO:0016818">
    <property type="term" value="F:hydrolase activity, acting on acid anhydrides, in phosphorus-containing anhydrides"/>
    <property type="evidence" value="ECO:0007669"/>
    <property type="project" value="InterPro"/>
</dbReference>
<dbReference type="Proteomes" id="UP000245533">
    <property type="component" value="Unassembled WGS sequence"/>
</dbReference>
<feature type="domain" description="HIRAN" evidence="4">
    <location>
        <begin position="42"/>
        <end position="130"/>
    </location>
</feature>
<gene>
    <name evidence="5" type="ORF">DDZ15_13650</name>
</gene>
<dbReference type="GO" id="GO:0003676">
    <property type="term" value="F:nucleic acid binding"/>
    <property type="evidence" value="ECO:0007669"/>
    <property type="project" value="InterPro"/>
</dbReference>
<feature type="transmembrane region" description="Helical" evidence="3">
    <location>
        <begin position="6"/>
        <end position="23"/>
    </location>
</feature>
<dbReference type="EMBL" id="QGGB01000009">
    <property type="protein sequence ID" value="PWN05637.1"/>
    <property type="molecule type" value="Genomic_DNA"/>
</dbReference>
<dbReference type="GO" id="GO:0008270">
    <property type="term" value="F:zinc ion binding"/>
    <property type="evidence" value="ECO:0007669"/>
    <property type="project" value="InterPro"/>
</dbReference>
<comment type="caution">
    <text evidence="5">The sequence shown here is derived from an EMBL/GenBank/DDBJ whole genome shotgun (WGS) entry which is preliminary data.</text>
</comment>
<keyword evidence="3" id="KW-0812">Transmembrane</keyword>
<accession>A0A316TM30</accession>
<evidence type="ECO:0000259" key="4">
    <source>
        <dbReference type="SMART" id="SM00910"/>
    </source>
</evidence>
<dbReference type="Pfam" id="PF08797">
    <property type="entry name" value="HIRAN"/>
    <property type="match status" value="1"/>
</dbReference>
<reference evidence="5 6" key="1">
    <citation type="submission" date="2018-05" db="EMBL/GenBank/DDBJ databases">
        <title>Rhodohalobacter halophilus gen. nov., sp. nov., a moderately halophilic member of the family Balneolaceae.</title>
        <authorList>
            <person name="Liu Z.-W."/>
        </authorList>
    </citation>
    <scope>NUCLEOTIDE SEQUENCE [LARGE SCALE GENOMIC DNA]</scope>
    <source>
        <strain evidence="5 6">8A47</strain>
    </source>
</reference>
<dbReference type="RefSeq" id="WP_109647665.1">
    <property type="nucleotide sequence ID" value="NZ_QGGB01000009.1"/>
</dbReference>
<dbReference type="SMART" id="SM00910">
    <property type="entry name" value="HIRAN"/>
    <property type="match status" value="1"/>
</dbReference>
<dbReference type="Gene3D" id="3.30.70.2330">
    <property type="match status" value="1"/>
</dbReference>
<dbReference type="OrthoDB" id="1012796at2"/>
<proteinExistence type="predicted"/>
<evidence type="ECO:0000256" key="1">
    <source>
        <dbReference type="ARBA" id="ARBA00022723"/>
    </source>
</evidence>
<sequence length="131" mass="15314">MDTVSTIFIVLIVLYLLMVFLFPKKSPEEKKKYYDESKSKKFYECSVAGVPHHSGKVRPGDYVELFHDPGNEYDKNAIEVRNLKGKMVGYIPKDENKKVLKVLEKEELFAKVLSVYKRHTEVFIEIRQVVQ</sequence>
<keyword evidence="6" id="KW-1185">Reference proteome</keyword>
<keyword evidence="3" id="KW-0472">Membrane</keyword>
<dbReference type="AlphaFoldDB" id="A0A316TM30"/>
<keyword evidence="1" id="KW-0479">Metal-binding</keyword>
<keyword evidence="2" id="KW-0378">Hydrolase</keyword>
<evidence type="ECO:0000313" key="6">
    <source>
        <dbReference type="Proteomes" id="UP000245533"/>
    </source>
</evidence>
<organism evidence="5 6">
    <name type="scientific">Rhodohalobacter mucosus</name>
    <dbReference type="NCBI Taxonomy" id="2079485"/>
    <lineage>
        <taxon>Bacteria</taxon>
        <taxon>Pseudomonadati</taxon>
        <taxon>Balneolota</taxon>
        <taxon>Balneolia</taxon>
        <taxon>Balneolales</taxon>
        <taxon>Balneolaceae</taxon>
        <taxon>Rhodohalobacter</taxon>
    </lineage>
</organism>
<dbReference type="InterPro" id="IPR014905">
    <property type="entry name" value="HIRAN"/>
</dbReference>